<proteinExistence type="inferred from homology"/>
<reference evidence="10" key="2">
    <citation type="submission" date="2022-01" db="EMBL/GenBank/DDBJ databases">
        <authorList>
            <person name="Yamashiro T."/>
            <person name="Shiraishi A."/>
            <person name="Satake H."/>
            <person name="Nakayama K."/>
        </authorList>
    </citation>
    <scope>NUCLEOTIDE SEQUENCE</scope>
</reference>
<evidence type="ECO:0000313" key="11">
    <source>
        <dbReference type="Proteomes" id="UP001151760"/>
    </source>
</evidence>
<keyword evidence="8" id="KW-0624">Polysaccharide degradation</keyword>
<evidence type="ECO:0000256" key="5">
    <source>
        <dbReference type="ARBA" id="ARBA00023001"/>
    </source>
</evidence>
<evidence type="ECO:0000256" key="7">
    <source>
        <dbReference type="ARBA" id="ARBA00023295"/>
    </source>
</evidence>
<evidence type="ECO:0000256" key="6">
    <source>
        <dbReference type="ARBA" id="ARBA00023277"/>
    </source>
</evidence>
<organism evidence="10 11">
    <name type="scientific">Tanacetum coccineum</name>
    <dbReference type="NCBI Taxonomy" id="301880"/>
    <lineage>
        <taxon>Eukaryota</taxon>
        <taxon>Viridiplantae</taxon>
        <taxon>Streptophyta</taxon>
        <taxon>Embryophyta</taxon>
        <taxon>Tracheophyta</taxon>
        <taxon>Spermatophyta</taxon>
        <taxon>Magnoliopsida</taxon>
        <taxon>eudicotyledons</taxon>
        <taxon>Gunneridae</taxon>
        <taxon>Pentapetalae</taxon>
        <taxon>asterids</taxon>
        <taxon>campanulids</taxon>
        <taxon>Asterales</taxon>
        <taxon>Asteraceae</taxon>
        <taxon>Asteroideae</taxon>
        <taxon>Anthemideae</taxon>
        <taxon>Anthemidinae</taxon>
        <taxon>Tanacetum</taxon>
    </lineage>
</organism>
<dbReference type="Gene3D" id="1.50.10.10">
    <property type="match status" value="1"/>
</dbReference>
<keyword evidence="6" id="KW-0119">Carbohydrate metabolism</keyword>
<evidence type="ECO:0000256" key="8">
    <source>
        <dbReference type="ARBA" id="ARBA00023326"/>
    </source>
</evidence>
<dbReference type="Pfam" id="PF00759">
    <property type="entry name" value="Glyco_hydro_9"/>
    <property type="match status" value="1"/>
</dbReference>
<evidence type="ECO:0000256" key="2">
    <source>
        <dbReference type="ARBA" id="ARBA00007072"/>
    </source>
</evidence>
<feature type="domain" description="Glycoside hydrolase family 9" evidence="9">
    <location>
        <begin position="1"/>
        <end position="103"/>
    </location>
</feature>
<protein>
    <recommendedName>
        <fullName evidence="3">cellulase</fullName>
        <ecNumber evidence="3">3.2.1.4</ecNumber>
    </recommendedName>
</protein>
<sequence>MAYASTVLSWAILKYDDQMNAVDQLESAKDSLKWITDYLVNTHPKPNVLYIQVGDPELDHKCWDRPEPMTKKRPAIQINTSTPGTEVVAETAAAMASASLVFK</sequence>
<accession>A0ABQ5BUJ7</accession>
<name>A0ABQ5BUJ7_9ASTR</name>
<evidence type="ECO:0000256" key="3">
    <source>
        <dbReference type="ARBA" id="ARBA00012601"/>
    </source>
</evidence>
<evidence type="ECO:0000313" key="10">
    <source>
        <dbReference type="EMBL" id="GJT17572.1"/>
    </source>
</evidence>
<keyword evidence="5" id="KW-0136">Cellulose degradation</keyword>
<dbReference type="InterPro" id="IPR012341">
    <property type="entry name" value="6hp_glycosidase-like_sf"/>
</dbReference>
<dbReference type="InterPro" id="IPR008928">
    <property type="entry name" value="6-hairpin_glycosidase_sf"/>
</dbReference>
<dbReference type="EMBL" id="BQNB010013568">
    <property type="protein sequence ID" value="GJT17572.1"/>
    <property type="molecule type" value="Genomic_DNA"/>
</dbReference>
<dbReference type="InterPro" id="IPR001701">
    <property type="entry name" value="Glyco_hydro_9"/>
</dbReference>
<keyword evidence="11" id="KW-1185">Reference proteome</keyword>
<gene>
    <name evidence="10" type="ORF">Tco_0876278</name>
</gene>
<dbReference type="SUPFAM" id="SSF48208">
    <property type="entry name" value="Six-hairpin glycosidases"/>
    <property type="match status" value="1"/>
</dbReference>
<comment type="catalytic activity">
    <reaction evidence="1">
        <text>Endohydrolysis of (1-&gt;4)-beta-D-glucosidic linkages in cellulose, lichenin and cereal beta-D-glucans.</text>
        <dbReference type="EC" id="3.2.1.4"/>
    </reaction>
</comment>
<evidence type="ECO:0000256" key="1">
    <source>
        <dbReference type="ARBA" id="ARBA00000966"/>
    </source>
</evidence>
<evidence type="ECO:0000256" key="4">
    <source>
        <dbReference type="ARBA" id="ARBA00022801"/>
    </source>
</evidence>
<comment type="similarity">
    <text evidence="2">Belongs to the glycosyl hydrolase 9 (cellulase E) family.</text>
</comment>
<dbReference type="PANTHER" id="PTHR22298">
    <property type="entry name" value="ENDO-1,4-BETA-GLUCANASE"/>
    <property type="match status" value="1"/>
</dbReference>
<dbReference type="EC" id="3.2.1.4" evidence="3"/>
<dbReference type="Proteomes" id="UP001151760">
    <property type="component" value="Unassembled WGS sequence"/>
</dbReference>
<comment type="caution">
    <text evidence="10">The sequence shown here is derived from an EMBL/GenBank/DDBJ whole genome shotgun (WGS) entry which is preliminary data.</text>
</comment>
<reference evidence="10" key="1">
    <citation type="journal article" date="2022" name="Int. J. Mol. Sci.">
        <title>Draft Genome of Tanacetum Coccineum: Genomic Comparison of Closely Related Tanacetum-Family Plants.</title>
        <authorList>
            <person name="Yamashiro T."/>
            <person name="Shiraishi A."/>
            <person name="Nakayama K."/>
            <person name="Satake H."/>
        </authorList>
    </citation>
    <scope>NUCLEOTIDE SEQUENCE</scope>
</reference>
<keyword evidence="7" id="KW-0326">Glycosidase</keyword>
<evidence type="ECO:0000259" key="9">
    <source>
        <dbReference type="Pfam" id="PF00759"/>
    </source>
</evidence>
<keyword evidence="4" id="KW-0378">Hydrolase</keyword>